<dbReference type="Proteomes" id="UP001330812">
    <property type="component" value="Chromosome"/>
</dbReference>
<dbReference type="EMBL" id="CP142149">
    <property type="protein sequence ID" value="WSE28948.1"/>
    <property type="molecule type" value="Genomic_DNA"/>
</dbReference>
<protein>
    <recommendedName>
        <fullName evidence="4">DUF3558 domain-containing protein</fullName>
    </recommendedName>
</protein>
<keyword evidence="1" id="KW-0732">Signal</keyword>
<reference evidence="2 3" key="1">
    <citation type="journal article" date="2015" name="Int. J. Syst. Evol. Microbiol.">
        <title>Amycolatopsis rhabdoformis sp. nov., an actinomycete isolated from a tropical forest soil.</title>
        <authorList>
            <person name="Souza W.R."/>
            <person name="Silva R.E."/>
            <person name="Goodfellow M."/>
            <person name="Busarakam K."/>
            <person name="Figueiro F.S."/>
            <person name="Ferreira D."/>
            <person name="Rodrigues-Filho E."/>
            <person name="Moraes L.A.B."/>
            <person name="Zucchi T.D."/>
        </authorList>
    </citation>
    <scope>NUCLEOTIDE SEQUENCE [LARGE SCALE GENOMIC DNA]</scope>
    <source>
        <strain evidence="2 3">NCIMB 14900</strain>
    </source>
</reference>
<evidence type="ECO:0008006" key="4">
    <source>
        <dbReference type="Google" id="ProtNLM"/>
    </source>
</evidence>
<feature type="chain" id="PRO_5046291121" description="DUF3558 domain-containing protein" evidence="1">
    <location>
        <begin position="23"/>
        <end position="155"/>
    </location>
</feature>
<sequence>MAIHWIRFVITPAVGLALVATACSPGSATTKRLGTGDVCGLLSTTDLSAVVGSPVNPPQGSGAQCQYSSANQVLTSVSRGEPAARDGVATTVAGIPASRAEVASGDGCVVDVMLTDDPEQLFSVSALLGPAAPAGTKACDLTEKIAGRIVPKLPS</sequence>
<accession>A0ABZ1I3G7</accession>
<dbReference type="PROSITE" id="PS51257">
    <property type="entry name" value="PROKAR_LIPOPROTEIN"/>
    <property type="match status" value="1"/>
</dbReference>
<evidence type="ECO:0000313" key="2">
    <source>
        <dbReference type="EMBL" id="WSE28948.1"/>
    </source>
</evidence>
<proteinExistence type="predicted"/>
<feature type="signal peptide" evidence="1">
    <location>
        <begin position="1"/>
        <end position="22"/>
    </location>
</feature>
<evidence type="ECO:0000313" key="3">
    <source>
        <dbReference type="Proteomes" id="UP001330812"/>
    </source>
</evidence>
<gene>
    <name evidence="2" type="ORF">VSH64_40010</name>
</gene>
<name>A0ABZ1I3G7_9PSEU</name>
<organism evidence="2 3">
    <name type="scientific">Amycolatopsis rhabdoformis</name>
    <dbReference type="NCBI Taxonomy" id="1448059"/>
    <lineage>
        <taxon>Bacteria</taxon>
        <taxon>Bacillati</taxon>
        <taxon>Actinomycetota</taxon>
        <taxon>Actinomycetes</taxon>
        <taxon>Pseudonocardiales</taxon>
        <taxon>Pseudonocardiaceae</taxon>
        <taxon>Amycolatopsis</taxon>
    </lineage>
</organism>
<keyword evidence="3" id="KW-1185">Reference proteome</keyword>
<dbReference type="RefSeq" id="WP_326567939.1">
    <property type="nucleotide sequence ID" value="NZ_CP142149.1"/>
</dbReference>
<evidence type="ECO:0000256" key="1">
    <source>
        <dbReference type="SAM" id="SignalP"/>
    </source>
</evidence>